<dbReference type="EMBL" id="PQFF01000082">
    <property type="protein sequence ID" value="RHZ83971.1"/>
    <property type="molecule type" value="Genomic_DNA"/>
</dbReference>
<gene>
    <name evidence="1" type="ORF">Glove_86g164</name>
</gene>
<organism evidence="1 2">
    <name type="scientific">Diversispora epigaea</name>
    <dbReference type="NCBI Taxonomy" id="1348612"/>
    <lineage>
        <taxon>Eukaryota</taxon>
        <taxon>Fungi</taxon>
        <taxon>Fungi incertae sedis</taxon>
        <taxon>Mucoromycota</taxon>
        <taxon>Glomeromycotina</taxon>
        <taxon>Glomeromycetes</taxon>
        <taxon>Diversisporales</taxon>
        <taxon>Diversisporaceae</taxon>
        <taxon>Diversispora</taxon>
    </lineage>
</organism>
<sequence length="88" mass="10129">MGYLCKAITIYASGNFCLIKFHDEAQPNPSGNSVDNYKWHNYNSSTLYLKCEEKSFQWYLKSAEGENSGGHQEIAIHVYVNLRNSEKF</sequence>
<dbReference type="Proteomes" id="UP000266861">
    <property type="component" value="Unassembled WGS sequence"/>
</dbReference>
<keyword evidence="2" id="KW-1185">Reference proteome</keyword>
<dbReference type="AlphaFoldDB" id="A0A397J7B3"/>
<evidence type="ECO:0000313" key="1">
    <source>
        <dbReference type="EMBL" id="RHZ83971.1"/>
    </source>
</evidence>
<dbReference type="OrthoDB" id="2384430at2759"/>
<name>A0A397J7B3_9GLOM</name>
<accession>A0A397J7B3</accession>
<proteinExistence type="predicted"/>
<evidence type="ECO:0000313" key="2">
    <source>
        <dbReference type="Proteomes" id="UP000266861"/>
    </source>
</evidence>
<reference evidence="1 2" key="1">
    <citation type="submission" date="2018-08" db="EMBL/GenBank/DDBJ databases">
        <title>Genome and evolution of the arbuscular mycorrhizal fungus Diversispora epigaea (formerly Glomus versiforme) and its bacterial endosymbionts.</title>
        <authorList>
            <person name="Sun X."/>
            <person name="Fei Z."/>
            <person name="Harrison M."/>
        </authorList>
    </citation>
    <scope>NUCLEOTIDE SEQUENCE [LARGE SCALE GENOMIC DNA]</scope>
    <source>
        <strain evidence="1 2">IT104</strain>
    </source>
</reference>
<comment type="caution">
    <text evidence="1">The sequence shown here is derived from an EMBL/GenBank/DDBJ whole genome shotgun (WGS) entry which is preliminary data.</text>
</comment>
<protein>
    <submittedName>
        <fullName evidence="1">Uncharacterized protein</fullName>
    </submittedName>
</protein>